<sequence>MKKNLIEYFIETVKQFPDKTAVIENDMKISFQDLYQQTILLGNLLLDKADILNRPVAVYLPKSVYCVTADLGIMFSGNAYLNLDVKSPVQRVAAILNLVEPEFVVTSGAFKKNIEDIYPASKIILIDEIDFSQPMDYAQYAETLFSRLENKSVDTDMSCIINTSGSTGVPKSVALNHRSFIDFIEISKNIFRFSDDEIIGSLSPVIFDIYSYELCMLMAHSGTIVVLPEHLAAFPIKILEVMEKEKVSFIFWVPTIMVNIANMDLLKTIDISSLKLVWFAGEVFPTKQFNYWYKALPNTKFANLYGPIEITLDCTYYIIDREFRDDEPLPIGFPYRNTDVLIITEDNKQAEQGEEGELCVRGSSLALGYYNAPEKTAAAFVNNPLNPHYPETIYRTGDIVSVNNKGEILFKGRKDTLIKHQGYRIELGEIEHIVVNTLKLVKNACCVYDRQKKEIVLIYENDQELGANVFRKEILNVLPKYMIPTIYNFLEEMPRNPNGKIDRAYLNQQINS</sequence>
<gene>
    <name evidence="4" type="ORF">AU378_06940</name>
</gene>
<dbReference type="RefSeq" id="WP_062649353.1">
    <property type="nucleotide sequence ID" value="NZ_LPUR01000001.1"/>
</dbReference>
<accession>A0A135WKN9</accession>
<protein>
    <submittedName>
        <fullName evidence="4">Phenylalanine racemase</fullName>
    </submittedName>
</protein>
<dbReference type="PROSITE" id="PS00455">
    <property type="entry name" value="AMP_BINDING"/>
    <property type="match status" value="1"/>
</dbReference>
<dbReference type="InterPro" id="IPR045851">
    <property type="entry name" value="AMP-bd_C_sf"/>
</dbReference>
<dbReference type="OrthoDB" id="4317020at2"/>
<dbReference type="Gene3D" id="3.30.300.30">
    <property type="match status" value="1"/>
</dbReference>
<dbReference type="PANTHER" id="PTHR44845:SF6">
    <property type="entry name" value="BETA-ALANINE-ACTIVATING ENZYME"/>
    <property type="match status" value="1"/>
</dbReference>
<feature type="domain" description="AMP-dependent synthetase/ligase" evidence="3">
    <location>
        <begin position="11"/>
        <end position="370"/>
    </location>
</feature>
<dbReference type="Pfam" id="PF00501">
    <property type="entry name" value="AMP-binding"/>
    <property type="match status" value="1"/>
</dbReference>
<reference evidence="5" key="1">
    <citation type="submission" date="2015-12" db="EMBL/GenBank/DDBJ databases">
        <title>Genome sequence of a biocontrol rhizobacterium Chryseobacterium kwangjuense strain KJ1R5 isolated from pepper (Capsicum annuum L.).</title>
        <authorList>
            <person name="Jeong J.-J."/>
            <person name="Park H."/>
            <person name="Mannaa M."/>
            <person name="Sang M.K."/>
            <person name="Choi I.-G."/>
            <person name="Kim K.D."/>
        </authorList>
    </citation>
    <scope>NUCLEOTIDE SEQUENCE [LARGE SCALE GENOMIC DNA]</scope>
    <source>
        <strain evidence="5">KJ1R5</strain>
    </source>
</reference>
<dbReference type="AlphaFoldDB" id="A0A135WKN9"/>
<dbReference type="Proteomes" id="UP000070513">
    <property type="component" value="Unassembled WGS sequence"/>
</dbReference>
<comment type="caution">
    <text evidence="4">The sequence shown here is derived from an EMBL/GenBank/DDBJ whole genome shotgun (WGS) entry which is preliminary data.</text>
</comment>
<dbReference type="PANTHER" id="PTHR44845">
    <property type="entry name" value="CARRIER DOMAIN-CONTAINING PROTEIN"/>
    <property type="match status" value="1"/>
</dbReference>
<evidence type="ECO:0000259" key="3">
    <source>
        <dbReference type="Pfam" id="PF00501"/>
    </source>
</evidence>
<proteinExistence type="predicted"/>
<dbReference type="InterPro" id="IPR020845">
    <property type="entry name" value="AMP-binding_CS"/>
</dbReference>
<evidence type="ECO:0000256" key="1">
    <source>
        <dbReference type="ARBA" id="ARBA00022450"/>
    </source>
</evidence>
<dbReference type="InterPro" id="IPR000873">
    <property type="entry name" value="AMP-dep_synth/lig_dom"/>
</dbReference>
<dbReference type="Gene3D" id="3.40.50.12780">
    <property type="entry name" value="N-terminal domain of ligase-like"/>
    <property type="match status" value="1"/>
</dbReference>
<keyword evidence="2" id="KW-0597">Phosphoprotein</keyword>
<evidence type="ECO:0000313" key="4">
    <source>
        <dbReference type="EMBL" id="KXH85477.1"/>
    </source>
</evidence>
<dbReference type="InterPro" id="IPR042099">
    <property type="entry name" value="ANL_N_sf"/>
</dbReference>
<dbReference type="EMBL" id="LPUR01000001">
    <property type="protein sequence ID" value="KXH85477.1"/>
    <property type="molecule type" value="Genomic_DNA"/>
</dbReference>
<evidence type="ECO:0000256" key="2">
    <source>
        <dbReference type="ARBA" id="ARBA00022553"/>
    </source>
</evidence>
<name>A0A135WKN9_9FLAO</name>
<evidence type="ECO:0000313" key="5">
    <source>
        <dbReference type="Proteomes" id="UP000070513"/>
    </source>
</evidence>
<dbReference type="SUPFAM" id="SSF56801">
    <property type="entry name" value="Acetyl-CoA synthetase-like"/>
    <property type="match status" value="1"/>
</dbReference>
<organism evidence="4 5">
    <name type="scientific">Chryseobacterium kwangjuense</name>
    <dbReference type="NCBI Taxonomy" id="267125"/>
    <lineage>
        <taxon>Bacteria</taxon>
        <taxon>Pseudomonadati</taxon>
        <taxon>Bacteroidota</taxon>
        <taxon>Flavobacteriia</taxon>
        <taxon>Flavobacteriales</taxon>
        <taxon>Weeksellaceae</taxon>
        <taxon>Chryseobacterium group</taxon>
        <taxon>Chryseobacterium</taxon>
    </lineage>
</organism>
<reference evidence="4 5" key="2">
    <citation type="journal article" date="2016" name="Genome Announc.">
        <title>Draft Genome Sequence of a Biocontrol Rhizobacterium, Chryseobacterium kwangjuense Strain KJ1R5, Isolated from Pepper (Capsicum annuum).</title>
        <authorList>
            <person name="Jeong J.J."/>
            <person name="Park H."/>
            <person name="Park B.H."/>
            <person name="Mannaa M."/>
            <person name="Sang M.K."/>
            <person name="Choi I.G."/>
            <person name="Kim K.D."/>
        </authorList>
    </citation>
    <scope>NUCLEOTIDE SEQUENCE [LARGE SCALE GENOMIC DNA]</scope>
    <source>
        <strain evidence="4 5">KJ1R5</strain>
    </source>
</reference>
<keyword evidence="1" id="KW-0596">Phosphopantetheine</keyword>